<dbReference type="Proteomes" id="UP000654471">
    <property type="component" value="Unassembled WGS sequence"/>
</dbReference>
<dbReference type="RefSeq" id="WP_189295085.1">
    <property type="nucleotide sequence ID" value="NZ_BMRP01000001.1"/>
</dbReference>
<accession>A0ABQ2UMF4</accession>
<sequence length="91" mass="10337">MTDRIKHLVGELNEAIDTMRQEPEQGRSWSWEDEHAAGLNLADAAEALILVLPSDTWPASWFKEEPKPDADRPVSAYEEQLVAELLNYLDC</sequence>
<evidence type="ECO:0000313" key="2">
    <source>
        <dbReference type="Proteomes" id="UP000654471"/>
    </source>
</evidence>
<gene>
    <name evidence="1" type="ORF">GCM10010211_00790</name>
</gene>
<organism evidence="1 2">
    <name type="scientific">Streptomyces albospinus</name>
    <dbReference type="NCBI Taxonomy" id="285515"/>
    <lineage>
        <taxon>Bacteria</taxon>
        <taxon>Bacillati</taxon>
        <taxon>Actinomycetota</taxon>
        <taxon>Actinomycetes</taxon>
        <taxon>Kitasatosporales</taxon>
        <taxon>Streptomycetaceae</taxon>
        <taxon>Streptomyces</taxon>
    </lineage>
</organism>
<proteinExistence type="predicted"/>
<comment type="caution">
    <text evidence="1">The sequence shown here is derived from an EMBL/GenBank/DDBJ whole genome shotgun (WGS) entry which is preliminary data.</text>
</comment>
<reference evidence="2" key="1">
    <citation type="journal article" date="2019" name="Int. J. Syst. Evol. Microbiol.">
        <title>The Global Catalogue of Microorganisms (GCM) 10K type strain sequencing project: providing services to taxonomists for standard genome sequencing and annotation.</title>
        <authorList>
            <consortium name="The Broad Institute Genomics Platform"/>
            <consortium name="The Broad Institute Genome Sequencing Center for Infectious Disease"/>
            <person name="Wu L."/>
            <person name="Ma J."/>
        </authorList>
    </citation>
    <scope>NUCLEOTIDE SEQUENCE [LARGE SCALE GENOMIC DNA]</scope>
    <source>
        <strain evidence="2">JCM 3399</strain>
    </source>
</reference>
<protein>
    <submittedName>
        <fullName evidence="1">Uncharacterized protein</fullName>
    </submittedName>
</protein>
<keyword evidence="2" id="KW-1185">Reference proteome</keyword>
<evidence type="ECO:0000313" key="1">
    <source>
        <dbReference type="EMBL" id="GGU41637.1"/>
    </source>
</evidence>
<dbReference type="EMBL" id="BMRP01000001">
    <property type="protein sequence ID" value="GGU41637.1"/>
    <property type="molecule type" value="Genomic_DNA"/>
</dbReference>
<name>A0ABQ2UMF4_9ACTN</name>